<sequence length="612" mass="68363">MSLERKQAQTSAHLNPAPHAHQFIETPSSWCAQMDWSEPFPLPLDDITKVLFNIPSHLSHELAAETSNTLSEPPKTVEMTCGLLVEEHFWPIRYQIRHQQLQPYENAIEALRKSLISLGPALEGPGPIVTPDKRNETTAAKLTNDLASLGRVSAPSLSSFLDRCRAQRERLLQLWQIVSDLEMGVSNRELVEDAIWEGNLIILAVVHEILTSKADLEDLATLQGDSAQFVLDIIQDAIRTHQDFFHILGGGAARLRGTRKALLNKIRSRGLLCNVNRPSAPLDARRLLIKLSTTCDLLPSSLIISGITGRSKDPVFGGNFGDIYRAEHEGRLVAIKRLRFFEADNAEQSQTRKEFFREALIWKNLAHEYILPFLGVDSETFPGFLCMVSPWMTKGPIVSKRAGKPAMHTVPRLAYEIAKGLQYLHSQDIVHGDLRAANILMDDTSHVRLADFGLTRFSHTENASTNRGGSTRWMAPELLHPPSCGLDIFERTPASDIYSFGCVVLELYTKQPPFSEISAEAAVMLQVIAGERPKCPVFMHEWARGLVSECWSHIPMNRPVIGAIIEAAVQVIRGRPGFTSQPIAIPFYRPPHLMPTNYVGHEGEFLLSYTHP</sequence>
<keyword evidence="2" id="KW-0418">Kinase</keyword>
<dbReference type="Proteomes" id="UP001218188">
    <property type="component" value="Unassembled WGS sequence"/>
</dbReference>
<accession>A0AAD6SW71</accession>
<evidence type="ECO:0000313" key="2">
    <source>
        <dbReference type="EMBL" id="KAJ7032892.1"/>
    </source>
</evidence>
<keyword evidence="2" id="KW-0808">Transferase</keyword>
<dbReference type="InterPro" id="IPR001245">
    <property type="entry name" value="Ser-Thr/Tyr_kinase_cat_dom"/>
</dbReference>
<evidence type="ECO:0000259" key="1">
    <source>
        <dbReference type="PROSITE" id="PS50011"/>
    </source>
</evidence>
<organism evidence="2 3">
    <name type="scientific">Mycena alexandri</name>
    <dbReference type="NCBI Taxonomy" id="1745969"/>
    <lineage>
        <taxon>Eukaryota</taxon>
        <taxon>Fungi</taxon>
        <taxon>Dikarya</taxon>
        <taxon>Basidiomycota</taxon>
        <taxon>Agaricomycotina</taxon>
        <taxon>Agaricomycetes</taxon>
        <taxon>Agaricomycetidae</taxon>
        <taxon>Agaricales</taxon>
        <taxon>Marasmiineae</taxon>
        <taxon>Mycenaceae</taxon>
        <taxon>Mycena</taxon>
    </lineage>
</organism>
<dbReference type="InterPro" id="IPR008266">
    <property type="entry name" value="Tyr_kinase_AS"/>
</dbReference>
<dbReference type="InterPro" id="IPR000719">
    <property type="entry name" value="Prot_kinase_dom"/>
</dbReference>
<gene>
    <name evidence="2" type="ORF">C8F04DRAFT_1396321</name>
</gene>
<dbReference type="Gene3D" id="1.10.510.10">
    <property type="entry name" value="Transferase(Phosphotransferase) domain 1"/>
    <property type="match status" value="1"/>
</dbReference>
<keyword evidence="3" id="KW-1185">Reference proteome</keyword>
<dbReference type="SUPFAM" id="SSF56112">
    <property type="entry name" value="Protein kinase-like (PK-like)"/>
    <property type="match status" value="1"/>
</dbReference>
<evidence type="ECO:0000313" key="3">
    <source>
        <dbReference type="Proteomes" id="UP001218188"/>
    </source>
</evidence>
<dbReference type="GO" id="GO:0005524">
    <property type="term" value="F:ATP binding"/>
    <property type="evidence" value="ECO:0007669"/>
    <property type="project" value="InterPro"/>
</dbReference>
<dbReference type="InterPro" id="IPR051681">
    <property type="entry name" value="Ser/Thr_Kinases-Pseudokinases"/>
</dbReference>
<dbReference type="AlphaFoldDB" id="A0AAD6SW71"/>
<protein>
    <submittedName>
        <fullName evidence="2">Kinase-like domain-containing protein</fullName>
    </submittedName>
</protein>
<dbReference type="EMBL" id="JARJCM010000069">
    <property type="protein sequence ID" value="KAJ7032892.1"/>
    <property type="molecule type" value="Genomic_DNA"/>
</dbReference>
<reference evidence="2" key="1">
    <citation type="submission" date="2023-03" db="EMBL/GenBank/DDBJ databases">
        <title>Massive genome expansion in bonnet fungi (Mycena s.s.) driven by repeated elements and novel gene families across ecological guilds.</title>
        <authorList>
            <consortium name="Lawrence Berkeley National Laboratory"/>
            <person name="Harder C.B."/>
            <person name="Miyauchi S."/>
            <person name="Viragh M."/>
            <person name="Kuo A."/>
            <person name="Thoen E."/>
            <person name="Andreopoulos B."/>
            <person name="Lu D."/>
            <person name="Skrede I."/>
            <person name="Drula E."/>
            <person name="Henrissat B."/>
            <person name="Morin E."/>
            <person name="Kohler A."/>
            <person name="Barry K."/>
            <person name="LaButti K."/>
            <person name="Morin E."/>
            <person name="Salamov A."/>
            <person name="Lipzen A."/>
            <person name="Mereny Z."/>
            <person name="Hegedus B."/>
            <person name="Baldrian P."/>
            <person name="Stursova M."/>
            <person name="Weitz H."/>
            <person name="Taylor A."/>
            <person name="Grigoriev I.V."/>
            <person name="Nagy L.G."/>
            <person name="Martin F."/>
            <person name="Kauserud H."/>
        </authorList>
    </citation>
    <scope>NUCLEOTIDE SEQUENCE</scope>
    <source>
        <strain evidence="2">CBHHK200</strain>
    </source>
</reference>
<dbReference type="GO" id="GO:0004674">
    <property type="term" value="F:protein serine/threonine kinase activity"/>
    <property type="evidence" value="ECO:0007669"/>
    <property type="project" value="TreeGrafter"/>
</dbReference>
<dbReference type="PANTHER" id="PTHR44329">
    <property type="entry name" value="SERINE/THREONINE-PROTEIN KINASE TNNI3K-RELATED"/>
    <property type="match status" value="1"/>
</dbReference>
<dbReference type="Pfam" id="PF07714">
    <property type="entry name" value="PK_Tyr_Ser-Thr"/>
    <property type="match status" value="1"/>
</dbReference>
<dbReference type="PROSITE" id="PS00109">
    <property type="entry name" value="PROTEIN_KINASE_TYR"/>
    <property type="match status" value="1"/>
</dbReference>
<dbReference type="PROSITE" id="PS50011">
    <property type="entry name" value="PROTEIN_KINASE_DOM"/>
    <property type="match status" value="1"/>
</dbReference>
<dbReference type="InterPro" id="IPR011009">
    <property type="entry name" value="Kinase-like_dom_sf"/>
</dbReference>
<name>A0AAD6SW71_9AGAR</name>
<proteinExistence type="predicted"/>
<feature type="domain" description="Protein kinase" evidence="1">
    <location>
        <begin position="309"/>
        <end position="578"/>
    </location>
</feature>
<comment type="caution">
    <text evidence="2">The sequence shown here is derived from an EMBL/GenBank/DDBJ whole genome shotgun (WGS) entry which is preliminary data.</text>
</comment>